<gene>
    <name evidence="1" type="ORF">KBB96_16900</name>
</gene>
<dbReference type="InterPro" id="IPR008497">
    <property type="entry name" value="DUF779"/>
</dbReference>
<dbReference type="AlphaFoldDB" id="A0A975G7J2"/>
<name>A0A975G7J2_9BACT</name>
<organism evidence="1 2">
    <name type="scientific">Luteolibacter ambystomatis</name>
    <dbReference type="NCBI Taxonomy" id="2824561"/>
    <lineage>
        <taxon>Bacteria</taxon>
        <taxon>Pseudomonadati</taxon>
        <taxon>Verrucomicrobiota</taxon>
        <taxon>Verrucomicrobiia</taxon>
        <taxon>Verrucomicrobiales</taxon>
        <taxon>Verrucomicrobiaceae</taxon>
        <taxon>Luteolibacter</taxon>
    </lineage>
</organism>
<keyword evidence="2" id="KW-1185">Reference proteome</keyword>
<dbReference type="PIRSF" id="PIRSF009151">
    <property type="entry name" value="DUF779"/>
    <property type="match status" value="1"/>
</dbReference>
<evidence type="ECO:0000313" key="1">
    <source>
        <dbReference type="EMBL" id="QUE50529.1"/>
    </source>
</evidence>
<accession>A0A975G7J2</accession>
<dbReference type="KEGG" id="lamb:KBB96_16900"/>
<dbReference type="EMBL" id="CP073100">
    <property type="protein sequence ID" value="QUE50529.1"/>
    <property type="molecule type" value="Genomic_DNA"/>
</dbReference>
<proteinExistence type="predicted"/>
<dbReference type="Pfam" id="PF05610">
    <property type="entry name" value="DUF779"/>
    <property type="match status" value="1"/>
</dbReference>
<evidence type="ECO:0000313" key="2">
    <source>
        <dbReference type="Proteomes" id="UP000676169"/>
    </source>
</evidence>
<dbReference type="RefSeq" id="WP_211630669.1">
    <property type="nucleotide sequence ID" value="NZ_CP073100.1"/>
</dbReference>
<protein>
    <submittedName>
        <fullName evidence="1">DUF779 domain-containing protein</fullName>
    </submittedName>
</protein>
<sequence length="124" mass="13608">MTLRVLFTDAAAAVIDQLRAAHGPLMFHQSGGCCDGSQPMCYAAGEFRLGRSDVKLGEIHGCPFYMEKSQFEHWKHTQLTIDVKPGRGSSFSLEIPLGLRFLVQSRVFTPEEISGLPPVEAVDA</sequence>
<reference evidence="1" key="1">
    <citation type="submission" date="2021-04" db="EMBL/GenBank/DDBJ databases">
        <title>Luteolibacter sp. 32A isolated from the skin of an Anderson's salamander (Ambystoma andersonii).</title>
        <authorList>
            <person name="Spergser J."/>
            <person name="Busse H.-J."/>
        </authorList>
    </citation>
    <scope>NUCLEOTIDE SEQUENCE</scope>
    <source>
        <strain evidence="1">32A</strain>
    </source>
</reference>
<dbReference type="Proteomes" id="UP000676169">
    <property type="component" value="Chromosome"/>
</dbReference>